<feature type="region of interest" description="Disordered" evidence="4">
    <location>
        <begin position="1"/>
        <end position="25"/>
    </location>
</feature>
<dbReference type="SUPFAM" id="SSF48008">
    <property type="entry name" value="GntR ligand-binding domain-like"/>
    <property type="match status" value="1"/>
</dbReference>
<name>A0A4R0I8N7_9ACTN</name>
<dbReference type="Proteomes" id="UP000292695">
    <property type="component" value="Unassembled WGS sequence"/>
</dbReference>
<keyword evidence="3" id="KW-0804">Transcription</keyword>
<dbReference type="PROSITE" id="PS50949">
    <property type="entry name" value="HTH_GNTR"/>
    <property type="match status" value="1"/>
</dbReference>
<evidence type="ECO:0000313" key="6">
    <source>
        <dbReference type="EMBL" id="TCC29311.1"/>
    </source>
</evidence>
<dbReference type="GO" id="GO:0003700">
    <property type="term" value="F:DNA-binding transcription factor activity"/>
    <property type="evidence" value="ECO:0007669"/>
    <property type="project" value="InterPro"/>
</dbReference>
<evidence type="ECO:0000259" key="5">
    <source>
        <dbReference type="PROSITE" id="PS50949"/>
    </source>
</evidence>
<dbReference type="PRINTS" id="PR00035">
    <property type="entry name" value="HTHGNTR"/>
</dbReference>
<dbReference type="SMART" id="SM00345">
    <property type="entry name" value="HTH_GNTR"/>
    <property type="match status" value="1"/>
</dbReference>
<evidence type="ECO:0000256" key="1">
    <source>
        <dbReference type="ARBA" id="ARBA00023015"/>
    </source>
</evidence>
<evidence type="ECO:0000313" key="7">
    <source>
        <dbReference type="Proteomes" id="UP000292695"/>
    </source>
</evidence>
<dbReference type="EMBL" id="SJKA01000010">
    <property type="protein sequence ID" value="TCC29311.1"/>
    <property type="molecule type" value="Genomic_DNA"/>
</dbReference>
<organism evidence="6 7">
    <name type="scientific">Kribbella sindirgiensis</name>
    <dbReference type="NCBI Taxonomy" id="1124744"/>
    <lineage>
        <taxon>Bacteria</taxon>
        <taxon>Bacillati</taxon>
        <taxon>Actinomycetota</taxon>
        <taxon>Actinomycetes</taxon>
        <taxon>Propionibacteriales</taxon>
        <taxon>Kribbellaceae</taxon>
        <taxon>Kribbella</taxon>
    </lineage>
</organism>
<accession>A0A4R0I8N7</accession>
<dbReference type="InterPro" id="IPR036390">
    <property type="entry name" value="WH_DNA-bd_sf"/>
</dbReference>
<keyword evidence="2" id="KW-0238">DNA-binding</keyword>
<dbReference type="InterPro" id="IPR008920">
    <property type="entry name" value="TF_FadR/GntR_C"/>
</dbReference>
<dbReference type="CDD" id="cd07377">
    <property type="entry name" value="WHTH_GntR"/>
    <property type="match status" value="1"/>
</dbReference>
<dbReference type="SMART" id="SM00895">
    <property type="entry name" value="FCD"/>
    <property type="match status" value="1"/>
</dbReference>
<evidence type="ECO:0000256" key="2">
    <source>
        <dbReference type="ARBA" id="ARBA00023125"/>
    </source>
</evidence>
<keyword evidence="1" id="KW-0805">Transcription regulation</keyword>
<keyword evidence="7" id="KW-1185">Reference proteome</keyword>
<dbReference type="Pfam" id="PF07729">
    <property type="entry name" value="FCD"/>
    <property type="match status" value="1"/>
</dbReference>
<dbReference type="Gene3D" id="1.10.10.10">
    <property type="entry name" value="Winged helix-like DNA-binding domain superfamily/Winged helix DNA-binding domain"/>
    <property type="match status" value="1"/>
</dbReference>
<gene>
    <name evidence="6" type="ORF">E0H50_27245</name>
</gene>
<protein>
    <submittedName>
        <fullName evidence="6">FadR family transcriptional regulator</fullName>
    </submittedName>
</protein>
<dbReference type="InterPro" id="IPR036388">
    <property type="entry name" value="WH-like_DNA-bd_sf"/>
</dbReference>
<dbReference type="Gene3D" id="1.20.120.530">
    <property type="entry name" value="GntR ligand-binding domain-like"/>
    <property type="match status" value="1"/>
</dbReference>
<dbReference type="InterPro" id="IPR000524">
    <property type="entry name" value="Tscrpt_reg_HTH_GntR"/>
</dbReference>
<comment type="caution">
    <text evidence="6">The sequence shown here is derived from an EMBL/GenBank/DDBJ whole genome shotgun (WGS) entry which is preliminary data.</text>
</comment>
<sequence length="257" mass="27950">MSADLRSPSPVGQARGDVVAVTRSKRSKRSDELANAIADLIIERNLEPGAPLPPESVLMTDFSVSRNSVRESLKALQALGIVEIRHGYGTFVGSASSAALQPWLLFRTRSGSSTERLRELLEIREILETELTRRAARTGDGELQQKLSACVARMRDDGPDAATADREFHEHICDAAGVPLARELVGLFWDVYRAVETELETFAASPAETAARHQRVVDAIDSGDADLAEEAVHLHFAEVRTRLGTGPYRSLPGADVP</sequence>
<evidence type="ECO:0000256" key="3">
    <source>
        <dbReference type="ARBA" id="ARBA00023163"/>
    </source>
</evidence>
<dbReference type="GO" id="GO:0003677">
    <property type="term" value="F:DNA binding"/>
    <property type="evidence" value="ECO:0007669"/>
    <property type="project" value="UniProtKB-KW"/>
</dbReference>
<feature type="domain" description="HTH gntR-type" evidence="5">
    <location>
        <begin position="27"/>
        <end position="95"/>
    </location>
</feature>
<dbReference type="PANTHER" id="PTHR43537:SF44">
    <property type="entry name" value="GNTR FAMILY REGULATORY PROTEIN"/>
    <property type="match status" value="1"/>
</dbReference>
<dbReference type="InterPro" id="IPR011711">
    <property type="entry name" value="GntR_C"/>
</dbReference>
<dbReference type="PANTHER" id="PTHR43537">
    <property type="entry name" value="TRANSCRIPTIONAL REGULATOR, GNTR FAMILY"/>
    <property type="match status" value="1"/>
</dbReference>
<dbReference type="OrthoDB" id="155424at2"/>
<dbReference type="AlphaFoldDB" id="A0A4R0I8N7"/>
<dbReference type="SUPFAM" id="SSF46785">
    <property type="entry name" value="Winged helix' DNA-binding domain"/>
    <property type="match status" value="1"/>
</dbReference>
<dbReference type="Pfam" id="PF00392">
    <property type="entry name" value="GntR"/>
    <property type="match status" value="1"/>
</dbReference>
<evidence type="ECO:0000256" key="4">
    <source>
        <dbReference type="SAM" id="MobiDB-lite"/>
    </source>
</evidence>
<reference evidence="6 7" key="1">
    <citation type="submission" date="2019-02" db="EMBL/GenBank/DDBJ databases">
        <title>Kribbella capetownensis sp. nov. and Kribbella speibonae sp. nov., isolated from soil.</title>
        <authorList>
            <person name="Curtis S.M."/>
            <person name="Norton I."/>
            <person name="Everest G.J."/>
            <person name="Meyers P.R."/>
        </authorList>
    </citation>
    <scope>NUCLEOTIDE SEQUENCE [LARGE SCALE GENOMIC DNA]</scope>
    <source>
        <strain evidence="6 7">DSM 27082</strain>
    </source>
</reference>
<proteinExistence type="predicted"/>